<dbReference type="SUPFAM" id="SSF53383">
    <property type="entry name" value="PLP-dependent transferases"/>
    <property type="match status" value="1"/>
</dbReference>
<dbReference type="PATRIC" id="fig|1618480.3.peg.313"/>
<dbReference type="PIRSF" id="PIRSF000390">
    <property type="entry name" value="PLP_StrS"/>
    <property type="match status" value="1"/>
</dbReference>
<evidence type="ECO:0000256" key="8">
    <source>
        <dbReference type="RuleBase" id="RU004508"/>
    </source>
</evidence>
<dbReference type="PANTHER" id="PTHR30244:SF34">
    <property type="entry name" value="DTDP-4-AMINO-4,6-DIDEOXYGALACTOSE TRANSAMINASE"/>
    <property type="match status" value="1"/>
</dbReference>
<dbReference type="InterPro" id="IPR015424">
    <property type="entry name" value="PyrdxlP-dep_Trfase"/>
</dbReference>
<keyword evidence="4 7" id="KW-0663">Pyridoxal phosphate</keyword>
<dbReference type="InterPro" id="IPR015422">
    <property type="entry name" value="PyrdxlP-dep_Trfase_small"/>
</dbReference>
<dbReference type="EMBL" id="LBRS01000004">
    <property type="protein sequence ID" value="KKQ01732.1"/>
    <property type="molecule type" value="Genomic_DNA"/>
</dbReference>
<dbReference type="GO" id="GO:0000271">
    <property type="term" value="P:polysaccharide biosynthetic process"/>
    <property type="evidence" value="ECO:0007669"/>
    <property type="project" value="TreeGrafter"/>
</dbReference>
<dbReference type="STRING" id="1618480.US11_C0004G0002"/>
<accession>A0A0G0E8A2</accession>
<dbReference type="GO" id="GO:0008483">
    <property type="term" value="F:transaminase activity"/>
    <property type="evidence" value="ECO:0007669"/>
    <property type="project" value="UniProtKB-KW"/>
</dbReference>
<evidence type="ECO:0000313" key="9">
    <source>
        <dbReference type="EMBL" id="KKQ01732.1"/>
    </source>
</evidence>
<name>A0A0G0E8A2_9BACT</name>
<proteinExistence type="inferred from homology"/>
<sequence>MINIPLSKPIIGKEEKHEVMKVMDSAILAQGRKVLELEKKFSSMCGSKYSLAINNGTAALHTALYAVGIGVGDEVITTPFTFVATANSILMCGAKPVFVDIDEKTYNIDPDKIEQAITKKTKAILVVNLYGLPADYDRIVRIARKHNLLIVEDAAQSVGAKYKNKISGNLADISCFSLYATKNIMSGEGGMITTNSKKYYEKAKLFRHHGQDQNKRYYYSGLGYNYRMTDIQAAIALVQLKRLPWITEKRQQNAKIYSNSLVKHNNLITPYIPPDRTHVYHQYTIRFDNQSPITRKRFRDYLNKLGIQTNIYYPVPLYKFRHLTNNAKIEDFPVTEKLVKQVVSLPIHPLLKKEEITYIVKAIQTFSSSNNL</sequence>
<evidence type="ECO:0000256" key="7">
    <source>
        <dbReference type="PIRSR" id="PIRSR000390-2"/>
    </source>
</evidence>
<evidence type="ECO:0000313" key="10">
    <source>
        <dbReference type="Proteomes" id="UP000034344"/>
    </source>
</evidence>
<dbReference type="InterPro" id="IPR015421">
    <property type="entry name" value="PyrdxlP-dep_Trfase_major"/>
</dbReference>
<comment type="cofactor">
    <cofactor evidence="1">
        <name>pyridoxal 5'-phosphate</name>
        <dbReference type="ChEBI" id="CHEBI:597326"/>
    </cofactor>
</comment>
<evidence type="ECO:0000256" key="4">
    <source>
        <dbReference type="ARBA" id="ARBA00022898"/>
    </source>
</evidence>
<evidence type="ECO:0000256" key="3">
    <source>
        <dbReference type="ARBA" id="ARBA00022679"/>
    </source>
</evidence>
<dbReference type="FunFam" id="3.40.640.10:FF:000090">
    <property type="entry name" value="Pyridoxal phosphate-dependent aminotransferase"/>
    <property type="match status" value="1"/>
</dbReference>
<evidence type="ECO:0000256" key="5">
    <source>
        <dbReference type="ARBA" id="ARBA00037999"/>
    </source>
</evidence>
<dbReference type="Pfam" id="PF01041">
    <property type="entry name" value="DegT_DnrJ_EryC1"/>
    <property type="match status" value="1"/>
</dbReference>
<dbReference type="Gene3D" id="3.90.1150.10">
    <property type="entry name" value="Aspartate Aminotransferase, domain 1"/>
    <property type="match status" value="1"/>
</dbReference>
<feature type="modified residue" description="N6-(pyridoxal phosphate)lysine" evidence="7">
    <location>
        <position position="182"/>
    </location>
</feature>
<comment type="caution">
    <text evidence="9">The sequence shown here is derived from an EMBL/GenBank/DDBJ whole genome shotgun (WGS) entry which is preliminary data.</text>
</comment>
<evidence type="ECO:0000256" key="1">
    <source>
        <dbReference type="ARBA" id="ARBA00001933"/>
    </source>
</evidence>
<protein>
    <submittedName>
        <fullName evidence="9">Putative pyridoxal phosphate-dependent enzyme</fullName>
    </submittedName>
</protein>
<evidence type="ECO:0000256" key="6">
    <source>
        <dbReference type="PIRSR" id="PIRSR000390-1"/>
    </source>
</evidence>
<gene>
    <name evidence="9" type="ORF">US11_C0004G0002</name>
</gene>
<dbReference type="Proteomes" id="UP000034344">
    <property type="component" value="Unassembled WGS sequence"/>
</dbReference>
<dbReference type="Gene3D" id="3.40.640.10">
    <property type="entry name" value="Type I PLP-dependent aspartate aminotransferase-like (Major domain)"/>
    <property type="match status" value="1"/>
</dbReference>
<keyword evidence="3" id="KW-0808">Transferase</keyword>
<reference evidence="9 10" key="1">
    <citation type="journal article" date="2015" name="Nature">
        <title>rRNA introns, odd ribosomes, and small enigmatic genomes across a large radiation of phyla.</title>
        <authorList>
            <person name="Brown C.T."/>
            <person name="Hug L.A."/>
            <person name="Thomas B.C."/>
            <person name="Sharon I."/>
            <person name="Castelle C.J."/>
            <person name="Singh A."/>
            <person name="Wilkins M.J."/>
            <person name="Williams K.H."/>
            <person name="Banfield J.F."/>
        </authorList>
    </citation>
    <scope>NUCLEOTIDE SEQUENCE [LARGE SCALE GENOMIC DNA]</scope>
</reference>
<keyword evidence="2" id="KW-0032">Aminotransferase</keyword>
<evidence type="ECO:0000256" key="2">
    <source>
        <dbReference type="ARBA" id="ARBA00022576"/>
    </source>
</evidence>
<dbReference type="PANTHER" id="PTHR30244">
    <property type="entry name" value="TRANSAMINASE"/>
    <property type="match status" value="1"/>
</dbReference>
<feature type="active site" description="Proton acceptor" evidence="6">
    <location>
        <position position="182"/>
    </location>
</feature>
<dbReference type="GO" id="GO:0030170">
    <property type="term" value="F:pyridoxal phosphate binding"/>
    <property type="evidence" value="ECO:0007669"/>
    <property type="project" value="TreeGrafter"/>
</dbReference>
<organism evidence="9 10">
    <name type="scientific">Candidatus Roizmanbacteria bacterium GW2011_GWA2_36_23</name>
    <dbReference type="NCBI Taxonomy" id="1618480"/>
    <lineage>
        <taxon>Bacteria</taxon>
        <taxon>Candidatus Roizmaniibacteriota</taxon>
    </lineage>
</organism>
<dbReference type="AlphaFoldDB" id="A0A0G0E8A2"/>
<dbReference type="InterPro" id="IPR000653">
    <property type="entry name" value="DegT/StrS_aminotransferase"/>
</dbReference>
<comment type="similarity">
    <text evidence="5 8">Belongs to the DegT/DnrJ/EryC1 family.</text>
</comment>
<dbReference type="CDD" id="cd00616">
    <property type="entry name" value="AHBA_syn"/>
    <property type="match status" value="1"/>
</dbReference>